<dbReference type="InterPro" id="IPR036390">
    <property type="entry name" value="WH_DNA-bd_sf"/>
</dbReference>
<evidence type="ECO:0000313" key="6">
    <source>
        <dbReference type="EMBL" id="SCC71854.1"/>
    </source>
</evidence>
<keyword evidence="3 6" id="KW-0238">DNA-binding</keyword>
<dbReference type="SUPFAM" id="SSF46785">
    <property type="entry name" value="Winged helix' DNA-binding domain"/>
    <property type="match status" value="1"/>
</dbReference>
<dbReference type="OrthoDB" id="9813056at2"/>
<dbReference type="CDD" id="cd08474">
    <property type="entry name" value="PBP2_CrgA_like_5"/>
    <property type="match status" value="1"/>
</dbReference>
<accession>A0A1C4GUK5</accession>
<dbReference type="AlphaFoldDB" id="A0A1C4GUK5"/>
<dbReference type="Pfam" id="PF03466">
    <property type="entry name" value="LysR_substrate"/>
    <property type="match status" value="1"/>
</dbReference>
<dbReference type="Proteomes" id="UP000243661">
    <property type="component" value="Unassembled WGS sequence"/>
</dbReference>
<proteinExistence type="inferred from homology"/>
<evidence type="ECO:0000259" key="5">
    <source>
        <dbReference type="PROSITE" id="PS50931"/>
    </source>
</evidence>
<dbReference type="InterPro" id="IPR005119">
    <property type="entry name" value="LysR_subst-bd"/>
</dbReference>
<dbReference type="PRINTS" id="PR00039">
    <property type="entry name" value="HTHLYSR"/>
</dbReference>
<dbReference type="Gene3D" id="3.40.190.290">
    <property type="match status" value="1"/>
</dbReference>
<dbReference type="InterPro" id="IPR058163">
    <property type="entry name" value="LysR-type_TF_proteobact-type"/>
</dbReference>
<dbReference type="SUPFAM" id="SSF53850">
    <property type="entry name" value="Periplasmic binding protein-like II"/>
    <property type="match status" value="1"/>
</dbReference>
<dbReference type="GO" id="GO:0043565">
    <property type="term" value="F:sequence-specific DNA binding"/>
    <property type="evidence" value="ECO:0007669"/>
    <property type="project" value="TreeGrafter"/>
</dbReference>
<name>A0A1C4GUK5_9GAMM</name>
<dbReference type="InterPro" id="IPR000847">
    <property type="entry name" value="LysR_HTH_N"/>
</dbReference>
<dbReference type="Pfam" id="PF00126">
    <property type="entry name" value="HTH_1"/>
    <property type="match status" value="1"/>
</dbReference>
<evidence type="ECO:0000256" key="4">
    <source>
        <dbReference type="ARBA" id="ARBA00023163"/>
    </source>
</evidence>
<protein>
    <submittedName>
        <fullName evidence="6">DNA-binding transcriptional regulator, LysR family</fullName>
    </submittedName>
</protein>
<dbReference type="PANTHER" id="PTHR30537:SF1">
    <property type="entry name" value="HTH-TYPE TRANSCRIPTIONAL REGULATOR PGRR"/>
    <property type="match status" value="1"/>
</dbReference>
<evidence type="ECO:0000313" key="7">
    <source>
        <dbReference type="Proteomes" id="UP000243661"/>
    </source>
</evidence>
<organism evidence="6 7">
    <name type="scientific">Acinetobacter albensis</name>
    <dbReference type="NCBI Taxonomy" id="1673609"/>
    <lineage>
        <taxon>Bacteria</taxon>
        <taxon>Pseudomonadati</taxon>
        <taxon>Pseudomonadota</taxon>
        <taxon>Gammaproteobacteria</taxon>
        <taxon>Moraxellales</taxon>
        <taxon>Moraxellaceae</taxon>
        <taxon>Acinetobacter</taxon>
    </lineage>
</organism>
<evidence type="ECO:0000256" key="1">
    <source>
        <dbReference type="ARBA" id="ARBA00009437"/>
    </source>
</evidence>
<keyword evidence="2" id="KW-0805">Transcription regulation</keyword>
<dbReference type="GO" id="GO:0003700">
    <property type="term" value="F:DNA-binding transcription factor activity"/>
    <property type="evidence" value="ECO:0007669"/>
    <property type="project" value="InterPro"/>
</dbReference>
<dbReference type="PROSITE" id="PS50931">
    <property type="entry name" value="HTH_LYSR"/>
    <property type="match status" value="1"/>
</dbReference>
<gene>
    <name evidence="6" type="ORF">GA0116959_10674</name>
</gene>
<dbReference type="Gene3D" id="1.10.10.10">
    <property type="entry name" value="Winged helix-like DNA-binding domain superfamily/Winged helix DNA-binding domain"/>
    <property type="match status" value="1"/>
</dbReference>
<sequence length="301" mass="33834">MITKENYNDLYAFLMVTREGSFTKAAGKLGVSQSALSHTIRGLEERLGILLLTRTTRSVSVTEAGERLRQTISPNFDQIDNELSLLTKLRDTPAGTIRINASSHAIRQILLPKLKNLSLLYPDVHVELTANSGMVDIVAERFDAGVRFGSRVADGMIAVRIGQDVNMVVVATPEYFEKNGIPQIPQELIQHQCIGFRLTTQGGIYAWEFVKDGLEIKIKIQGQWVFNESYHSVDAVRLGLGMAYIPEDMVQDDLEQGRLIKVLEQYSITFPGYHLYYPHRRQQSPALKLVIDTLRVTDDAK</sequence>
<dbReference type="FunFam" id="3.40.190.290:FF:000012">
    <property type="entry name" value="Transcriptional regulator, LysR family"/>
    <property type="match status" value="1"/>
</dbReference>
<dbReference type="InterPro" id="IPR036388">
    <property type="entry name" value="WH-like_DNA-bd_sf"/>
</dbReference>
<dbReference type="EMBL" id="FMBK01000006">
    <property type="protein sequence ID" value="SCC71854.1"/>
    <property type="molecule type" value="Genomic_DNA"/>
</dbReference>
<reference evidence="6 7" key="1">
    <citation type="submission" date="2016-08" db="EMBL/GenBank/DDBJ databases">
        <authorList>
            <person name="Seilhamer J.J."/>
        </authorList>
    </citation>
    <scope>NUCLEOTIDE SEQUENCE [LARGE SCALE GENOMIC DNA]</scope>
    <source>
        <strain evidence="6 7">ANC 4874</strain>
    </source>
</reference>
<comment type="similarity">
    <text evidence="1">Belongs to the LysR transcriptional regulatory family.</text>
</comment>
<evidence type="ECO:0000256" key="3">
    <source>
        <dbReference type="ARBA" id="ARBA00023125"/>
    </source>
</evidence>
<dbReference type="GO" id="GO:0006351">
    <property type="term" value="P:DNA-templated transcription"/>
    <property type="evidence" value="ECO:0007669"/>
    <property type="project" value="TreeGrafter"/>
</dbReference>
<dbReference type="FunFam" id="1.10.10.10:FF:000001">
    <property type="entry name" value="LysR family transcriptional regulator"/>
    <property type="match status" value="1"/>
</dbReference>
<feature type="domain" description="HTH lysR-type" evidence="5">
    <location>
        <begin position="5"/>
        <end position="62"/>
    </location>
</feature>
<dbReference type="RefSeq" id="WP_092719454.1">
    <property type="nucleotide sequence ID" value="NZ_FMBK01000006.1"/>
</dbReference>
<dbReference type="PANTHER" id="PTHR30537">
    <property type="entry name" value="HTH-TYPE TRANSCRIPTIONAL REGULATOR"/>
    <property type="match status" value="1"/>
</dbReference>
<keyword evidence="4" id="KW-0804">Transcription</keyword>
<evidence type="ECO:0000256" key="2">
    <source>
        <dbReference type="ARBA" id="ARBA00023015"/>
    </source>
</evidence>